<feature type="transmembrane region" description="Helical" evidence="2">
    <location>
        <begin position="12"/>
        <end position="30"/>
    </location>
</feature>
<dbReference type="SMART" id="SM00271">
    <property type="entry name" value="DnaJ"/>
    <property type="match status" value="1"/>
</dbReference>
<dbReference type="OrthoDB" id="436519at2759"/>
<dbReference type="InterPro" id="IPR001623">
    <property type="entry name" value="DnaJ_domain"/>
</dbReference>
<dbReference type="GO" id="GO:0051787">
    <property type="term" value="F:misfolded protein binding"/>
    <property type="evidence" value="ECO:0007669"/>
    <property type="project" value="TreeGrafter"/>
</dbReference>
<dbReference type="RefSeq" id="XP_024689216.1">
    <property type="nucleotide sequence ID" value="XM_024839114.1"/>
</dbReference>
<dbReference type="PANTHER" id="PTHR44360">
    <property type="entry name" value="DNAJ HOMOLOG SUBFAMILY B MEMBER 9"/>
    <property type="match status" value="1"/>
</dbReference>
<dbReference type="GO" id="GO:0051087">
    <property type="term" value="F:protein-folding chaperone binding"/>
    <property type="evidence" value="ECO:0007669"/>
    <property type="project" value="TreeGrafter"/>
</dbReference>
<dbReference type="EMBL" id="MSFM01000014">
    <property type="protein sequence ID" value="PKY00622.1"/>
    <property type="molecule type" value="Genomic_DNA"/>
</dbReference>
<dbReference type="PROSITE" id="PS50076">
    <property type="entry name" value="DNAJ_2"/>
    <property type="match status" value="1"/>
</dbReference>
<accession>A0A2I1CSL7</accession>
<feature type="transmembrane region" description="Helical" evidence="2">
    <location>
        <begin position="51"/>
        <end position="68"/>
    </location>
</feature>
<evidence type="ECO:0000259" key="3">
    <source>
        <dbReference type="PROSITE" id="PS50076"/>
    </source>
</evidence>
<keyword evidence="1" id="KW-0143">Chaperone</keyword>
<dbReference type="SUPFAM" id="SSF46565">
    <property type="entry name" value="Chaperone J-domain"/>
    <property type="match status" value="1"/>
</dbReference>
<dbReference type="CDD" id="cd06257">
    <property type="entry name" value="DnaJ"/>
    <property type="match status" value="1"/>
</dbReference>
<evidence type="ECO:0000313" key="4">
    <source>
        <dbReference type="EMBL" id="PKY00622.1"/>
    </source>
</evidence>
<comment type="caution">
    <text evidence="4">The sequence shown here is derived from an EMBL/GenBank/DDBJ whole genome shotgun (WGS) entry which is preliminary data.</text>
</comment>
<feature type="domain" description="J" evidence="3">
    <location>
        <begin position="76"/>
        <end position="140"/>
    </location>
</feature>
<evidence type="ECO:0000256" key="2">
    <source>
        <dbReference type="SAM" id="Phobius"/>
    </source>
</evidence>
<gene>
    <name evidence="4" type="ORF">P168DRAFT_307506</name>
</gene>
<dbReference type="Pfam" id="PF00226">
    <property type="entry name" value="DnaJ"/>
    <property type="match status" value="1"/>
</dbReference>
<dbReference type="InterPro" id="IPR051948">
    <property type="entry name" value="Hsp70_co-chaperone_J-domain"/>
</dbReference>
<dbReference type="Proteomes" id="UP000234254">
    <property type="component" value="Unassembled WGS sequence"/>
</dbReference>
<feature type="transmembrane region" description="Helical" evidence="2">
    <location>
        <begin position="194"/>
        <end position="215"/>
    </location>
</feature>
<keyword evidence="2" id="KW-0812">Transmembrane</keyword>
<evidence type="ECO:0000256" key="1">
    <source>
        <dbReference type="ARBA" id="ARBA00023186"/>
    </source>
</evidence>
<dbReference type="PANTHER" id="PTHR44360:SF1">
    <property type="entry name" value="DNAJ HOMOLOG SUBFAMILY B MEMBER 9"/>
    <property type="match status" value="1"/>
</dbReference>
<dbReference type="PRINTS" id="PR00625">
    <property type="entry name" value="JDOMAIN"/>
</dbReference>
<dbReference type="Gene3D" id="1.10.287.110">
    <property type="entry name" value="DnaJ domain"/>
    <property type="match status" value="1"/>
</dbReference>
<feature type="transmembrane region" description="Helical" evidence="2">
    <location>
        <begin position="164"/>
        <end position="182"/>
    </location>
</feature>
<organism evidence="4 5">
    <name type="scientific">Aspergillus campestris (strain IBT 28561)</name>
    <dbReference type="NCBI Taxonomy" id="1392248"/>
    <lineage>
        <taxon>Eukaryota</taxon>
        <taxon>Fungi</taxon>
        <taxon>Dikarya</taxon>
        <taxon>Ascomycota</taxon>
        <taxon>Pezizomycotina</taxon>
        <taxon>Eurotiomycetes</taxon>
        <taxon>Eurotiomycetidae</taxon>
        <taxon>Eurotiales</taxon>
        <taxon>Aspergillaceae</taxon>
        <taxon>Aspergillus</taxon>
        <taxon>Aspergillus subgen. Circumdati</taxon>
    </lineage>
</organism>
<dbReference type="VEuPathDB" id="FungiDB:P168DRAFT_307506"/>
<keyword evidence="2" id="KW-1133">Transmembrane helix</keyword>
<reference evidence="4" key="1">
    <citation type="submission" date="2016-12" db="EMBL/GenBank/DDBJ databases">
        <title>The genomes of Aspergillus section Nigri reveals drivers in fungal speciation.</title>
        <authorList>
            <consortium name="DOE Joint Genome Institute"/>
            <person name="Vesth T.C."/>
            <person name="Nybo J."/>
            <person name="Theobald S."/>
            <person name="Brandl J."/>
            <person name="Frisvad J.C."/>
            <person name="Nielsen K.F."/>
            <person name="Lyhne E.K."/>
            <person name="Kogle M.E."/>
            <person name="Kuo A."/>
            <person name="Riley R."/>
            <person name="Clum A."/>
            <person name="Nolan M."/>
            <person name="Lipzen A."/>
            <person name="Salamov A."/>
            <person name="Henrissat B."/>
            <person name="Wiebenga A."/>
            <person name="De vries R.P."/>
            <person name="Grigoriev I.V."/>
            <person name="Mortensen U.H."/>
            <person name="Andersen M.R."/>
            <person name="Baker S.E."/>
        </authorList>
    </citation>
    <scope>NUCLEOTIDE SEQUENCE</scope>
    <source>
        <strain evidence="4">IBT 28561</strain>
    </source>
</reference>
<dbReference type="GO" id="GO:0005783">
    <property type="term" value="C:endoplasmic reticulum"/>
    <property type="evidence" value="ECO:0007669"/>
    <property type="project" value="TreeGrafter"/>
</dbReference>
<name>A0A2I1CSL7_ASPC2</name>
<dbReference type="GeneID" id="36546638"/>
<keyword evidence="2" id="KW-0472">Membrane</keyword>
<dbReference type="GO" id="GO:0036503">
    <property type="term" value="P:ERAD pathway"/>
    <property type="evidence" value="ECO:0007669"/>
    <property type="project" value="TreeGrafter"/>
</dbReference>
<protein>
    <submittedName>
        <fullName evidence="4">Chaperone J-domain-containing protein</fullName>
    </submittedName>
</protein>
<keyword evidence="5" id="KW-1185">Reference proteome</keyword>
<sequence length="357" mass="40468">MSYLLSFVGWAVLPNYATSFLQSVYYGITIRAGEPRPQPGTARYDRHRRRIFILVVTSYLLYTLYEAFHQVQTAGDFYQALGVSPLADDRTIKSRFRRLAAQHHPDKVSQGTSDNYFVYLKLAQETLLDPAKRYGYDRFGPEILKWRDPKNMQGYLFAGLRQSVPQYVGGLVTLIALNFTWWSGWGRYWRFFTFAALITLELALITHPGALFIPWSYIPSGVRNLLGISTQTPTFYLLPFQIVTLAQRASVTMHIFISQVSPPKRNEASSSGPGDRLYPQTVQRLGQLVQTSRAVDLEATRLLQMGVFPFRGDREAVGSLRKGMREGLVLSGVRNSPGVQAAVGEVLERQRREKKGD</sequence>
<proteinExistence type="predicted"/>
<evidence type="ECO:0000313" key="5">
    <source>
        <dbReference type="Proteomes" id="UP000234254"/>
    </source>
</evidence>
<dbReference type="AlphaFoldDB" id="A0A2I1CSL7"/>
<dbReference type="InterPro" id="IPR036869">
    <property type="entry name" value="J_dom_sf"/>
</dbReference>